<evidence type="ECO:0000313" key="3">
    <source>
        <dbReference type="Proteomes" id="UP000501690"/>
    </source>
</evidence>
<accession>A0A4D6N007</accession>
<evidence type="ECO:0000259" key="1">
    <source>
        <dbReference type="PROSITE" id="PS00028"/>
    </source>
</evidence>
<name>A0A4D6N007_VIGUN</name>
<dbReference type="EMBL" id="CP039353">
    <property type="protein sequence ID" value="QCE05397.1"/>
    <property type="molecule type" value="Genomic_DNA"/>
</dbReference>
<organism evidence="2 3">
    <name type="scientific">Vigna unguiculata</name>
    <name type="common">Cowpea</name>
    <dbReference type="NCBI Taxonomy" id="3917"/>
    <lineage>
        <taxon>Eukaryota</taxon>
        <taxon>Viridiplantae</taxon>
        <taxon>Streptophyta</taxon>
        <taxon>Embryophyta</taxon>
        <taxon>Tracheophyta</taxon>
        <taxon>Spermatophyta</taxon>
        <taxon>Magnoliopsida</taxon>
        <taxon>eudicotyledons</taxon>
        <taxon>Gunneridae</taxon>
        <taxon>Pentapetalae</taxon>
        <taxon>rosids</taxon>
        <taxon>fabids</taxon>
        <taxon>Fabales</taxon>
        <taxon>Fabaceae</taxon>
        <taxon>Papilionoideae</taxon>
        <taxon>50 kb inversion clade</taxon>
        <taxon>NPAAA clade</taxon>
        <taxon>indigoferoid/millettioid clade</taxon>
        <taxon>Phaseoleae</taxon>
        <taxon>Vigna</taxon>
    </lineage>
</organism>
<proteinExistence type="predicted"/>
<dbReference type="AlphaFoldDB" id="A0A4D6N007"/>
<sequence length="93" mass="10434">MSNNNMNFPNENPIECRVCNYVLPNLRALIVHIEAHLAQENLTMEVSPIDGTKPFIKLLEKPILNNGHFNLNNGHFNQANVVNGDALDLSLKL</sequence>
<gene>
    <name evidence="2" type="ORF">DEO72_LG9g400</name>
</gene>
<dbReference type="InterPro" id="IPR013087">
    <property type="entry name" value="Znf_C2H2_type"/>
</dbReference>
<protein>
    <recommendedName>
        <fullName evidence="1">C2H2-type domain-containing protein</fullName>
    </recommendedName>
</protein>
<dbReference type="Proteomes" id="UP000501690">
    <property type="component" value="Linkage Group LG9"/>
</dbReference>
<keyword evidence="3" id="KW-1185">Reference proteome</keyword>
<feature type="domain" description="C2H2-type" evidence="1">
    <location>
        <begin position="16"/>
        <end position="36"/>
    </location>
</feature>
<reference evidence="2 3" key="1">
    <citation type="submission" date="2019-04" db="EMBL/GenBank/DDBJ databases">
        <title>An improved genome assembly and genetic linkage map for asparagus bean, Vigna unguiculata ssp. sesquipedialis.</title>
        <authorList>
            <person name="Xia Q."/>
            <person name="Zhang R."/>
            <person name="Dong Y."/>
        </authorList>
    </citation>
    <scope>NUCLEOTIDE SEQUENCE [LARGE SCALE GENOMIC DNA]</scope>
    <source>
        <tissue evidence="2">Leaf</tissue>
    </source>
</reference>
<evidence type="ECO:0000313" key="2">
    <source>
        <dbReference type="EMBL" id="QCE05397.1"/>
    </source>
</evidence>
<dbReference type="PROSITE" id="PS00028">
    <property type="entry name" value="ZINC_FINGER_C2H2_1"/>
    <property type="match status" value="1"/>
</dbReference>